<organism evidence="9 11">
    <name type="scientific">Cuscuta epithymum</name>
    <dbReference type="NCBI Taxonomy" id="186058"/>
    <lineage>
        <taxon>Eukaryota</taxon>
        <taxon>Viridiplantae</taxon>
        <taxon>Streptophyta</taxon>
        <taxon>Embryophyta</taxon>
        <taxon>Tracheophyta</taxon>
        <taxon>Spermatophyta</taxon>
        <taxon>Magnoliopsida</taxon>
        <taxon>eudicotyledons</taxon>
        <taxon>Gunneridae</taxon>
        <taxon>Pentapetalae</taxon>
        <taxon>asterids</taxon>
        <taxon>lamiids</taxon>
        <taxon>Solanales</taxon>
        <taxon>Convolvulaceae</taxon>
        <taxon>Cuscuteae</taxon>
        <taxon>Cuscuta</taxon>
        <taxon>Cuscuta subgen. Cuscuta</taxon>
    </lineage>
</organism>
<evidence type="ECO:0000256" key="6">
    <source>
        <dbReference type="ARBA" id="ARBA00025750"/>
    </source>
</evidence>
<dbReference type="Proteomes" id="UP001152523">
    <property type="component" value="Unassembled WGS sequence"/>
</dbReference>
<dbReference type="PANTHER" id="PTHR36326">
    <property type="entry name" value="PROTEIN POLLENLESS 3-LIKE 2"/>
    <property type="match status" value="1"/>
</dbReference>
<keyword evidence="3 7" id="KW-0802">TPR repeat</keyword>
<keyword evidence="2" id="KW-0677">Repeat</keyword>
<evidence type="ECO:0000256" key="4">
    <source>
        <dbReference type="ARBA" id="ARBA00023054"/>
    </source>
</evidence>
<dbReference type="EMBL" id="CAMAPF010000005">
    <property type="protein sequence ID" value="CAH9053596.1"/>
    <property type="molecule type" value="Genomic_DNA"/>
</dbReference>
<comment type="caution">
    <text evidence="9">The sequence shown here is derived from an EMBL/GenBank/DDBJ whole genome shotgun (WGS) entry which is preliminary data.</text>
</comment>
<dbReference type="InterPro" id="IPR011990">
    <property type="entry name" value="TPR-like_helical_dom_sf"/>
</dbReference>
<dbReference type="PANTHER" id="PTHR36326:SF4">
    <property type="entry name" value="PROTEIN POLLENLESS 3-LIKE 1"/>
    <property type="match status" value="1"/>
</dbReference>
<reference evidence="9" key="1">
    <citation type="submission" date="2022-07" db="EMBL/GenBank/DDBJ databases">
        <authorList>
            <person name="Macas J."/>
            <person name="Novak P."/>
            <person name="Neumann P."/>
        </authorList>
    </citation>
    <scope>NUCLEOTIDE SEQUENCE</scope>
</reference>
<dbReference type="PROSITE" id="PS50005">
    <property type="entry name" value="TPR"/>
    <property type="match status" value="1"/>
</dbReference>
<gene>
    <name evidence="10" type="ORF">CEPIT_LOCUS40616</name>
    <name evidence="9" type="ORF">CEPIT_LOCUS543</name>
</gene>
<dbReference type="InterPro" id="IPR019734">
    <property type="entry name" value="TPR_rpt"/>
</dbReference>
<evidence type="ECO:0000313" key="10">
    <source>
        <dbReference type="EMBL" id="CAH9143367.1"/>
    </source>
</evidence>
<keyword evidence="11" id="KW-1185">Reference proteome</keyword>
<dbReference type="Pfam" id="PF07719">
    <property type="entry name" value="TPR_2"/>
    <property type="match status" value="1"/>
</dbReference>
<accession>A0AAV0C215</accession>
<name>A0AAV0C215_9ASTE</name>
<dbReference type="Gene3D" id="1.25.40.10">
    <property type="entry name" value="Tetratricopeptide repeat domain"/>
    <property type="match status" value="1"/>
</dbReference>
<dbReference type="AlphaFoldDB" id="A0AAV0C215"/>
<feature type="region of interest" description="Disordered" evidence="8">
    <location>
        <begin position="419"/>
        <end position="442"/>
    </location>
</feature>
<dbReference type="InterPro" id="IPR044961">
    <property type="entry name" value="MS5/SDI1"/>
</dbReference>
<dbReference type="GO" id="GO:0005634">
    <property type="term" value="C:nucleus"/>
    <property type="evidence" value="ECO:0007669"/>
    <property type="project" value="UniProtKB-SubCell"/>
</dbReference>
<dbReference type="EMBL" id="CAMAPF010001051">
    <property type="protein sequence ID" value="CAH9143367.1"/>
    <property type="molecule type" value="Genomic_DNA"/>
</dbReference>
<keyword evidence="4" id="KW-0175">Coiled coil</keyword>
<protein>
    <submittedName>
        <fullName evidence="9">Uncharacterized protein</fullName>
    </submittedName>
</protein>
<sequence>MLVSEKPRATHKGFYTPPPKRVSAPFPSPASQRRPSCPHSAGKDLFHVIHKVPAGDSPYVRAKHVQLIEKDPSRAVSLFWAAINSGDRVESALKDMAVVMKQLNRSDEAIEAIKSFRHLSPPESQESIDNILVELYKRSGRIEDEIGLLELKLKKVEEGMNFGGKKTKTARSQGKRIEITLDKEYSRLLGNLAWAHMQLKNYKSAAENYRKALSIELDRNKQCNLAICLMHMNNIAEAKFLLQSIRASPDSKGESCQKSLEHATQTLSEIEKTSGSTSFWRGRNHSGSPVVAQPFTQPRRFSRKLYFENGSLLKTQPPPPSTTFPKSWRRDAIEIEPKSMEPTTSVFSCSRISSCDSIVDQDDQNDLSFHACSKKQPLDSACQRKKSWADIVEEEQEEEEEELKDITFETPCKKFNDENSNYSNTIKNHQDKEEDGEEGEEDDILRERVETLDVNGGYHTQPEEQPKCFYDSATTVTGACSSSSSLLHGQLNFGTFNTLVSPQEFDLAVQTPLRRLKRRINNRLQVFQDLTPA</sequence>
<feature type="region of interest" description="Disordered" evidence="8">
    <location>
        <begin position="1"/>
        <end position="40"/>
    </location>
</feature>
<evidence type="ECO:0000256" key="8">
    <source>
        <dbReference type="SAM" id="MobiDB-lite"/>
    </source>
</evidence>
<evidence type="ECO:0000313" key="9">
    <source>
        <dbReference type="EMBL" id="CAH9053596.1"/>
    </source>
</evidence>
<evidence type="ECO:0000256" key="2">
    <source>
        <dbReference type="ARBA" id="ARBA00022737"/>
    </source>
</evidence>
<dbReference type="SUPFAM" id="SSF48452">
    <property type="entry name" value="TPR-like"/>
    <property type="match status" value="1"/>
</dbReference>
<comment type="similarity">
    <text evidence="6">Belongs to the MS5 protein family.</text>
</comment>
<evidence type="ECO:0000256" key="7">
    <source>
        <dbReference type="PROSITE-ProRule" id="PRU00339"/>
    </source>
</evidence>
<evidence type="ECO:0000256" key="3">
    <source>
        <dbReference type="ARBA" id="ARBA00022803"/>
    </source>
</evidence>
<feature type="compositionally biased region" description="Acidic residues" evidence="8">
    <location>
        <begin position="433"/>
        <end position="442"/>
    </location>
</feature>
<comment type="subcellular location">
    <subcellularLocation>
        <location evidence="1">Nucleus</location>
    </subcellularLocation>
</comment>
<dbReference type="InterPro" id="IPR013105">
    <property type="entry name" value="TPR_2"/>
</dbReference>
<feature type="repeat" description="TPR" evidence="7">
    <location>
        <begin position="186"/>
        <end position="219"/>
    </location>
</feature>
<proteinExistence type="inferred from homology"/>
<evidence type="ECO:0000256" key="5">
    <source>
        <dbReference type="ARBA" id="ARBA00023242"/>
    </source>
</evidence>
<evidence type="ECO:0000256" key="1">
    <source>
        <dbReference type="ARBA" id="ARBA00004123"/>
    </source>
</evidence>
<evidence type="ECO:0000313" key="11">
    <source>
        <dbReference type="Proteomes" id="UP001152523"/>
    </source>
</evidence>
<dbReference type="SMART" id="SM00028">
    <property type="entry name" value="TPR"/>
    <property type="match status" value="1"/>
</dbReference>
<keyword evidence="5" id="KW-0539">Nucleus</keyword>